<name>A0A497EJ83_9CREN</name>
<dbReference type="InterPro" id="IPR003847">
    <property type="entry name" value="Put_antitoxin"/>
</dbReference>
<evidence type="ECO:0000256" key="1">
    <source>
        <dbReference type="ARBA" id="ARBA00022649"/>
    </source>
</evidence>
<keyword evidence="1" id="KW-1277">Toxin-antitoxin system</keyword>
<proteinExistence type="predicted"/>
<gene>
    <name evidence="2" type="ORF">DRJ31_10905</name>
</gene>
<organism evidence="2 3">
    <name type="scientific">Thermoproteota archaeon</name>
    <dbReference type="NCBI Taxonomy" id="2056631"/>
    <lineage>
        <taxon>Archaea</taxon>
        <taxon>Thermoproteota</taxon>
    </lineage>
</organism>
<dbReference type="Proteomes" id="UP000278475">
    <property type="component" value="Unassembled WGS sequence"/>
</dbReference>
<dbReference type="EMBL" id="QMQV01000235">
    <property type="protein sequence ID" value="RLE45702.1"/>
    <property type="molecule type" value="Genomic_DNA"/>
</dbReference>
<evidence type="ECO:0000313" key="2">
    <source>
        <dbReference type="EMBL" id="RLE45702.1"/>
    </source>
</evidence>
<reference evidence="2 3" key="1">
    <citation type="submission" date="2018-06" db="EMBL/GenBank/DDBJ databases">
        <title>Extensive metabolic versatility and redundancy in microbially diverse, dynamic hydrothermal sediments.</title>
        <authorList>
            <person name="Dombrowski N."/>
            <person name="Teske A."/>
            <person name="Baker B.J."/>
        </authorList>
    </citation>
    <scope>NUCLEOTIDE SEQUENCE [LARGE SCALE GENOMIC DNA]</scope>
    <source>
        <strain evidence="2">B66_G16</strain>
    </source>
</reference>
<comment type="caution">
    <text evidence="2">The sequence shown here is derived from an EMBL/GenBank/DDBJ whole genome shotgun (WGS) entry which is preliminary data.</text>
</comment>
<dbReference type="Pfam" id="PF02697">
    <property type="entry name" value="VAPB_antitox"/>
    <property type="match status" value="1"/>
</dbReference>
<dbReference type="AlphaFoldDB" id="A0A497EJ83"/>
<sequence>MVKTITVRDEVYRKLLAVKGEDESFSELFERLVENANPTGILKRLRGCVEIKDKNEILSKIYASRVERRL</sequence>
<protein>
    <submittedName>
        <fullName evidence="2">Antitoxin</fullName>
    </submittedName>
</protein>
<evidence type="ECO:0000313" key="3">
    <source>
        <dbReference type="Proteomes" id="UP000278475"/>
    </source>
</evidence>
<accession>A0A497EJ83</accession>